<name>A0A2S6NH98_9HYPH</name>
<accession>A0A2S6NH98</accession>
<gene>
    <name evidence="3" type="ORF">CCR94_00490</name>
</gene>
<organism evidence="3 4">
    <name type="scientific">Rhodoblastus sphagnicola</name>
    <dbReference type="NCBI Taxonomy" id="333368"/>
    <lineage>
        <taxon>Bacteria</taxon>
        <taxon>Pseudomonadati</taxon>
        <taxon>Pseudomonadota</taxon>
        <taxon>Alphaproteobacteria</taxon>
        <taxon>Hyphomicrobiales</taxon>
        <taxon>Rhodoblastaceae</taxon>
        <taxon>Rhodoblastus</taxon>
    </lineage>
</organism>
<keyword evidence="4" id="KW-1185">Reference proteome</keyword>
<keyword evidence="2" id="KW-0732">Signal</keyword>
<sequence>MRVATMALMIMLTSAGAACAHWDCAAPLADWQPREALVSKLEADGWRDVAIRIEDGCYLVHAVNAAGERLHGKFDPASLIQVSSGRRHHGDGEHDEGRHDDDGHRRDQMEDRGRDR</sequence>
<evidence type="ECO:0000256" key="2">
    <source>
        <dbReference type="SAM" id="SignalP"/>
    </source>
</evidence>
<dbReference type="OrthoDB" id="7365433at2"/>
<proteinExistence type="predicted"/>
<feature type="chain" id="PRO_5043444799" evidence="2">
    <location>
        <begin position="21"/>
        <end position="116"/>
    </location>
</feature>
<comment type="caution">
    <text evidence="3">The sequence shown here is derived from an EMBL/GenBank/DDBJ whole genome shotgun (WGS) entry which is preliminary data.</text>
</comment>
<dbReference type="RefSeq" id="WP_104505939.1">
    <property type="nucleotide sequence ID" value="NZ_JACIGC010000025.1"/>
</dbReference>
<feature type="signal peptide" evidence="2">
    <location>
        <begin position="1"/>
        <end position="20"/>
    </location>
</feature>
<dbReference type="Pfam" id="PF13670">
    <property type="entry name" value="PepSY_2"/>
    <property type="match status" value="1"/>
</dbReference>
<dbReference type="EMBL" id="NHSJ01000010">
    <property type="protein sequence ID" value="PPQ33929.1"/>
    <property type="molecule type" value="Genomic_DNA"/>
</dbReference>
<dbReference type="AlphaFoldDB" id="A0A2S6NH98"/>
<dbReference type="PROSITE" id="PS51257">
    <property type="entry name" value="PROKAR_LIPOPROTEIN"/>
    <property type="match status" value="1"/>
</dbReference>
<evidence type="ECO:0000313" key="4">
    <source>
        <dbReference type="Proteomes" id="UP000239089"/>
    </source>
</evidence>
<dbReference type="InterPro" id="IPR025711">
    <property type="entry name" value="PepSY"/>
</dbReference>
<reference evidence="3 4" key="1">
    <citation type="journal article" date="2018" name="Arch. Microbiol.">
        <title>New insights into the metabolic potential of the phototrophic purple bacterium Rhodopila globiformis DSM 161(T) from its draft genome sequence and evidence for a vanadium-dependent nitrogenase.</title>
        <authorList>
            <person name="Imhoff J.F."/>
            <person name="Rahn T."/>
            <person name="Kunzel S."/>
            <person name="Neulinger S.C."/>
        </authorList>
    </citation>
    <scope>NUCLEOTIDE SEQUENCE [LARGE SCALE GENOMIC DNA]</scope>
    <source>
        <strain evidence="3 4">DSM 16996</strain>
    </source>
</reference>
<protein>
    <submittedName>
        <fullName evidence="3">Uncharacterized protein</fullName>
    </submittedName>
</protein>
<evidence type="ECO:0000256" key="1">
    <source>
        <dbReference type="SAM" id="MobiDB-lite"/>
    </source>
</evidence>
<feature type="region of interest" description="Disordered" evidence="1">
    <location>
        <begin position="80"/>
        <end position="116"/>
    </location>
</feature>
<evidence type="ECO:0000313" key="3">
    <source>
        <dbReference type="EMBL" id="PPQ33929.1"/>
    </source>
</evidence>
<feature type="compositionally biased region" description="Basic and acidic residues" evidence="1">
    <location>
        <begin position="90"/>
        <end position="116"/>
    </location>
</feature>
<dbReference type="Proteomes" id="UP000239089">
    <property type="component" value="Unassembled WGS sequence"/>
</dbReference>